<dbReference type="InterPro" id="IPR011008">
    <property type="entry name" value="Dimeric_a/b-barrel"/>
</dbReference>
<gene>
    <name evidence="4" type="ORF">B3C1_14912</name>
</gene>
<dbReference type="SUPFAM" id="SSF54909">
    <property type="entry name" value="Dimeric alpha+beta barrel"/>
    <property type="match status" value="1"/>
</dbReference>
<dbReference type="CDD" id="cd06588">
    <property type="entry name" value="PhnB_like"/>
    <property type="match status" value="1"/>
</dbReference>
<dbReference type="PATRIC" id="fig|745411.4.peg.2934"/>
<name>K2JG23_9GAMM</name>
<evidence type="ECO:0000256" key="1">
    <source>
        <dbReference type="ARBA" id="ARBA00007689"/>
    </source>
</evidence>
<comment type="similarity">
    <text evidence="1">Belongs to the YciI family.</text>
</comment>
<dbReference type="InterPro" id="IPR004360">
    <property type="entry name" value="Glyas_Fos-R_dOase_dom"/>
</dbReference>
<dbReference type="Pfam" id="PF00903">
    <property type="entry name" value="Glyoxalase"/>
    <property type="match status" value="1"/>
</dbReference>
<dbReference type="OrthoDB" id="9795306at2"/>
<dbReference type="eggNOG" id="COG2764">
    <property type="taxonomic scope" value="Bacteria"/>
</dbReference>
<dbReference type="EMBL" id="AMRI01000023">
    <property type="protein sequence ID" value="EKE69594.1"/>
    <property type="molecule type" value="Genomic_DNA"/>
</dbReference>
<organism evidence="4 5">
    <name type="scientific">Gallaecimonas xiamenensis 3-C-1</name>
    <dbReference type="NCBI Taxonomy" id="745411"/>
    <lineage>
        <taxon>Bacteria</taxon>
        <taxon>Pseudomonadati</taxon>
        <taxon>Pseudomonadota</taxon>
        <taxon>Gammaproteobacteria</taxon>
        <taxon>Enterobacterales</taxon>
        <taxon>Gallaecimonadaceae</taxon>
        <taxon>Gallaecimonas</taxon>
    </lineage>
</organism>
<feature type="domain" description="Glyoxalase/fosfomycin resistance/dioxygenase" evidence="2">
    <location>
        <begin position="147"/>
        <end position="267"/>
    </location>
</feature>
<dbReference type="PANTHER" id="PTHR35174:SF4">
    <property type="entry name" value="BLL7163 PROTEIN"/>
    <property type="match status" value="1"/>
</dbReference>
<dbReference type="InterPro" id="IPR029068">
    <property type="entry name" value="Glyas_Bleomycin-R_OHBP_Dase"/>
</dbReference>
<accession>K2JG23</accession>
<proteinExistence type="inferred from homology"/>
<dbReference type="InterPro" id="IPR028973">
    <property type="entry name" value="PhnB-like"/>
</dbReference>
<dbReference type="PANTHER" id="PTHR35174">
    <property type="entry name" value="BLL7171 PROTEIN-RELATED"/>
    <property type="match status" value="1"/>
</dbReference>
<dbReference type="SUPFAM" id="SSF54593">
    <property type="entry name" value="Glyoxalase/Bleomycin resistance protein/Dihydroxybiphenyl dioxygenase"/>
    <property type="match status" value="1"/>
</dbReference>
<evidence type="ECO:0000259" key="3">
    <source>
        <dbReference type="Pfam" id="PF03795"/>
    </source>
</evidence>
<sequence>MRVIIQRKADAYTEAGQLPDNELLVAMGQFHERMLNAGILRDGMGLKPSAQGKQLRFEGGQLQVTDGPFSETKELLAGFSLLEVDSMDEALAWAKQWPKEDGDVTLELRPLFEMEDFAPGSGVELHKALWDKVKAGPALCNAYLNFKGDCRQAFDFYASALGAKIEVLMTHGDTPAAAEVPPQWHDKIIHGRLRLGNWLLMASDAPEEHYQAPQGMHLHLGFSDPAEAKVVFDQLAEGGQVTMPFSETFWAKGFGMVTDRFGVPWMINCEQDNKECC</sequence>
<evidence type="ECO:0000313" key="5">
    <source>
        <dbReference type="Proteomes" id="UP000006755"/>
    </source>
</evidence>
<reference evidence="4 5" key="1">
    <citation type="journal article" date="2012" name="J. Bacteriol.">
        <title>Genome Sequence of Gallaecimonas xiamenensis Type Strain 3-C-1.</title>
        <authorList>
            <person name="Lai Q."/>
            <person name="Wang L."/>
            <person name="Wang W."/>
            <person name="Shao Z."/>
        </authorList>
    </citation>
    <scope>NUCLEOTIDE SEQUENCE [LARGE SCALE GENOMIC DNA]</scope>
    <source>
        <strain evidence="4 5">3-C-1</strain>
    </source>
</reference>
<comment type="caution">
    <text evidence="4">The sequence shown here is derived from an EMBL/GenBank/DDBJ whole genome shotgun (WGS) entry which is preliminary data.</text>
</comment>
<feature type="domain" description="YCII-related" evidence="3">
    <location>
        <begin position="18"/>
        <end position="99"/>
    </location>
</feature>
<protein>
    <submittedName>
        <fullName evidence="4">PhnB-like protein</fullName>
    </submittedName>
</protein>
<evidence type="ECO:0000313" key="4">
    <source>
        <dbReference type="EMBL" id="EKE69594.1"/>
    </source>
</evidence>
<dbReference type="Proteomes" id="UP000006755">
    <property type="component" value="Unassembled WGS sequence"/>
</dbReference>
<dbReference type="Gene3D" id="3.30.70.1060">
    <property type="entry name" value="Dimeric alpha+beta barrel"/>
    <property type="match status" value="1"/>
</dbReference>
<keyword evidence="5" id="KW-1185">Reference proteome</keyword>
<dbReference type="AlphaFoldDB" id="K2JG23"/>
<dbReference type="InterPro" id="IPR005545">
    <property type="entry name" value="YCII"/>
</dbReference>
<dbReference type="RefSeq" id="WP_008485837.1">
    <property type="nucleotide sequence ID" value="NZ_AMRI01000023.1"/>
</dbReference>
<evidence type="ECO:0000259" key="2">
    <source>
        <dbReference type="Pfam" id="PF00903"/>
    </source>
</evidence>
<dbReference type="Gene3D" id="3.10.180.10">
    <property type="entry name" value="2,3-Dihydroxybiphenyl 1,2-Dioxygenase, domain 1"/>
    <property type="match status" value="1"/>
</dbReference>
<dbReference type="STRING" id="745411.B3C1_14912"/>
<dbReference type="Pfam" id="PF03795">
    <property type="entry name" value="YCII"/>
    <property type="match status" value="1"/>
</dbReference>
<dbReference type="eggNOG" id="COG3795">
    <property type="taxonomic scope" value="Bacteria"/>
</dbReference>